<feature type="transmembrane region" description="Helical" evidence="1">
    <location>
        <begin position="545"/>
        <end position="564"/>
    </location>
</feature>
<dbReference type="STRING" id="574087.Acear_0413"/>
<feature type="transmembrane region" description="Helical" evidence="1">
    <location>
        <begin position="521"/>
        <end position="539"/>
    </location>
</feature>
<dbReference type="eggNOG" id="COG3119">
    <property type="taxonomic scope" value="Bacteria"/>
</dbReference>
<dbReference type="RefSeq" id="WP_013277406.1">
    <property type="nucleotide sequence ID" value="NC_014378.1"/>
</dbReference>
<evidence type="ECO:0000256" key="1">
    <source>
        <dbReference type="SAM" id="Phobius"/>
    </source>
</evidence>
<dbReference type="OrthoDB" id="3199331at2"/>
<organism evidence="3 4">
    <name type="scientific">Acetohalobium arabaticum (strain ATCC 49924 / DSM 5501 / Z-7288)</name>
    <dbReference type="NCBI Taxonomy" id="574087"/>
    <lineage>
        <taxon>Bacteria</taxon>
        <taxon>Bacillati</taxon>
        <taxon>Bacillota</taxon>
        <taxon>Clostridia</taxon>
        <taxon>Halanaerobiales</taxon>
        <taxon>Halobacteroidaceae</taxon>
        <taxon>Acetohalobium</taxon>
    </lineage>
</organism>
<feature type="transmembrane region" description="Helical" evidence="1">
    <location>
        <begin position="394"/>
        <end position="414"/>
    </location>
</feature>
<keyword evidence="4" id="KW-1185">Reference proteome</keyword>
<feature type="transmembrane region" description="Helical" evidence="1">
    <location>
        <begin position="445"/>
        <end position="466"/>
    </location>
</feature>
<feature type="transmembrane region" description="Helical" evidence="1">
    <location>
        <begin position="571"/>
        <end position="590"/>
    </location>
</feature>
<dbReference type="AlphaFoldDB" id="D9QUQ1"/>
<keyword evidence="1" id="KW-1133">Transmembrane helix</keyword>
<evidence type="ECO:0000313" key="3">
    <source>
        <dbReference type="EMBL" id="ADL11960.1"/>
    </source>
</evidence>
<dbReference type="EMBL" id="CP002105">
    <property type="protein sequence ID" value="ADL11960.1"/>
    <property type="molecule type" value="Genomic_DNA"/>
</dbReference>
<sequence length="712" mass="78617">MNPRIFLIALMLCLVISQAAVADGSTEFTLFIMDQVSLKEIMQTETPNIDYLINQGAVGLMNARTSGSLTPPDTYLTIGAGRRADGGKAANYNFNVQFDKEQIINNSFSQLIAANLEGRYSAYPGALGEKLDKAKKQVAVIGNSDYYDQNGQYQLGREAALIGINEEGRISLGDVGPKTVQIDTTYPGRVLTDHDYLLGKFKQYSSIADLIIVESGDTARIAKMRDSIPETRFNRLKKCAIKRVDKLLGQLLAEINLSQNKIMIVTPTPPRKAQQKGEKLNLTILAGSGVKHGLLTSSTTKRSGIITNLDIAPTVLTSLGIDEDSSKLIGNSINGIEAESPLTKLYHLDNRINKTFTWRPVLIKGFILLQIFTLVLAAVVILAHKRVTLRLKKITEYLLLSLLVIPIFILFFTFFVKLNIYLIIISFLLLSLGTAYLLKRSFDHELMPVLLLANLVSFLLVFDLWNNASLIKTSVLGYSPVIGARYYGLGNEFMGLLIGAVLIGVIGIFDCFCNLKQKQDYILLSIFILVVITIGHSQLGANFGGLLTSLAAFSFTYGLIKGYLFNFRKILVIIILVGLLTGSLVIYDALSPQAESTHIGRTVRLVEENGFSVIAKIAARKLSMNLKLLRWTIWTKVILAFIIILAILFRYPVGVVRNIIDDYSYLRYGFGGVICGSIVTMLVNDSGVVATATLLLYPVITLVYLVIRRIEL</sequence>
<name>D9QUQ1_ACEAZ</name>
<dbReference type="KEGG" id="aar:Acear_0413"/>
<feature type="transmembrane region" description="Helical" evidence="1">
    <location>
        <begin position="665"/>
        <end position="683"/>
    </location>
</feature>
<protein>
    <recommendedName>
        <fullName evidence="5">Alkaline phosphatase</fullName>
    </recommendedName>
</protein>
<evidence type="ECO:0000256" key="2">
    <source>
        <dbReference type="SAM" id="SignalP"/>
    </source>
</evidence>
<feature type="transmembrane region" description="Helical" evidence="1">
    <location>
        <begin position="486"/>
        <end position="509"/>
    </location>
</feature>
<proteinExistence type="predicted"/>
<feature type="transmembrane region" description="Helical" evidence="1">
    <location>
        <begin position="689"/>
        <end position="707"/>
    </location>
</feature>
<dbReference type="HOGENOM" id="CLU_013382_1_0_9"/>
<feature type="chain" id="PRO_5003127203" description="Alkaline phosphatase" evidence="2">
    <location>
        <begin position="23"/>
        <end position="712"/>
    </location>
</feature>
<dbReference type="Proteomes" id="UP000001661">
    <property type="component" value="Chromosome"/>
</dbReference>
<feature type="transmembrane region" description="Helical" evidence="1">
    <location>
        <begin position="361"/>
        <end position="382"/>
    </location>
</feature>
<feature type="signal peptide" evidence="2">
    <location>
        <begin position="1"/>
        <end position="22"/>
    </location>
</feature>
<keyword evidence="1" id="KW-0472">Membrane</keyword>
<reference evidence="3 4" key="1">
    <citation type="journal article" date="2010" name="Stand. Genomic Sci.">
        <title>Complete genome sequence of Acetohalobium arabaticum type strain (Z-7288).</title>
        <authorList>
            <person name="Sikorski J."/>
            <person name="Lapidus A."/>
            <person name="Chertkov O."/>
            <person name="Lucas S."/>
            <person name="Copeland A."/>
            <person name="Glavina Del Rio T."/>
            <person name="Nolan M."/>
            <person name="Tice H."/>
            <person name="Cheng J.F."/>
            <person name="Han C."/>
            <person name="Brambilla E."/>
            <person name="Pitluck S."/>
            <person name="Liolios K."/>
            <person name="Ivanova N."/>
            <person name="Mavromatis K."/>
            <person name="Mikhailova N."/>
            <person name="Pati A."/>
            <person name="Bruce D."/>
            <person name="Detter C."/>
            <person name="Tapia R."/>
            <person name="Goodwin L."/>
            <person name="Chen A."/>
            <person name="Palaniappan K."/>
            <person name="Land M."/>
            <person name="Hauser L."/>
            <person name="Chang Y.J."/>
            <person name="Jeffries C.D."/>
            <person name="Rohde M."/>
            <person name="Goker M."/>
            <person name="Spring S."/>
            <person name="Woyke T."/>
            <person name="Bristow J."/>
            <person name="Eisen J.A."/>
            <person name="Markowitz V."/>
            <person name="Hugenholtz P."/>
            <person name="Kyrpides N.C."/>
            <person name="Klenk H.P."/>
        </authorList>
    </citation>
    <scope>NUCLEOTIDE SEQUENCE [LARGE SCALE GENOMIC DNA]</scope>
    <source>
        <strain evidence="4">ATCC 49924 / DSM 5501 / Z-7288</strain>
    </source>
</reference>
<gene>
    <name evidence="3" type="ordered locus">Acear_0413</name>
</gene>
<evidence type="ECO:0000313" key="4">
    <source>
        <dbReference type="Proteomes" id="UP000001661"/>
    </source>
</evidence>
<dbReference type="SUPFAM" id="SSF53649">
    <property type="entry name" value="Alkaline phosphatase-like"/>
    <property type="match status" value="1"/>
</dbReference>
<keyword evidence="1" id="KW-0812">Transmembrane</keyword>
<feature type="transmembrane region" description="Helical" evidence="1">
    <location>
        <begin position="420"/>
        <end position="438"/>
    </location>
</feature>
<feature type="transmembrane region" description="Helical" evidence="1">
    <location>
        <begin position="633"/>
        <end position="653"/>
    </location>
</feature>
<evidence type="ECO:0008006" key="5">
    <source>
        <dbReference type="Google" id="ProtNLM"/>
    </source>
</evidence>
<dbReference type="InterPro" id="IPR017850">
    <property type="entry name" value="Alkaline_phosphatase_core_sf"/>
</dbReference>
<keyword evidence="2" id="KW-0732">Signal</keyword>
<dbReference type="Gene3D" id="3.40.720.10">
    <property type="entry name" value="Alkaline Phosphatase, subunit A"/>
    <property type="match status" value="1"/>
</dbReference>
<accession>D9QUQ1</accession>